<evidence type="ECO:0000256" key="9">
    <source>
        <dbReference type="RuleBase" id="RU003435"/>
    </source>
</evidence>
<comment type="subcellular location">
    <subcellularLocation>
        <location evidence="1">Cytoplasm</location>
    </subcellularLocation>
</comment>
<dbReference type="FunFam" id="1.20.1050.40:FF:000001">
    <property type="entry name" value="Thimet oligopeptidase 1"/>
    <property type="match status" value="1"/>
</dbReference>
<gene>
    <name evidence="12" type="ORF">GSLYS_00004471001</name>
</gene>
<dbReference type="GO" id="GO:0005758">
    <property type="term" value="C:mitochondrial intermembrane space"/>
    <property type="evidence" value="ECO:0007669"/>
    <property type="project" value="TreeGrafter"/>
</dbReference>
<evidence type="ECO:0000256" key="8">
    <source>
        <dbReference type="ARBA" id="ARBA00023049"/>
    </source>
</evidence>
<protein>
    <recommendedName>
        <fullName evidence="14">Peptidase M3A/M3B catalytic domain-containing protein</fullName>
    </recommendedName>
</protein>
<comment type="caution">
    <text evidence="12">The sequence shown here is derived from an EMBL/GenBank/DDBJ whole genome shotgun (WGS) entry which is preliminary data.</text>
</comment>
<keyword evidence="3" id="KW-0963">Cytoplasm</keyword>
<dbReference type="InterPro" id="IPR024077">
    <property type="entry name" value="Neurolysin/TOP_dom2"/>
</dbReference>
<dbReference type="Gene3D" id="3.40.390.10">
    <property type="entry name" value="Collagenase (Catalytic Domain)"/>
    <property type="match status" value="1"/>
</dbReference>
<evidence type="ECO:0000256" key="2">
    <source>
        <dbReference type="ARBA" id="ARBA00006040"/>
    </source>
</evidence>
<dbReference type="GO" id="GO:0004222">
    <property type="term" value="F:metalloendopeptidase activity"/>
    <property type="evidence" value="ECO:0007669"/>
    <property type="project" value="InterPro"/>
</dbReference>
<feature type="domain" description="Oligopeptidase A N-terminal" evidence="11">
    <location>
        <begin position="181"/>
        <end position="258"/>
    </location>
</feature>
<evidence type="ECO:0000313" key="12">
    <source>
        <dbReference type="EMBL" id="CAL1530338.1"/>
    </source>
</evidence>
<dbReference type="Pfam" id="PF19310">
    <property type="entry name" value="TOP_N"/>
    <property type="match status" value="1"/>
</dbReference>
<dbReference type="Gene3D" id="1.20.1050.40">
    <property type="entry name" value="Endopeptidase. Chain P, domain 1"/>
    <property type="match status" value="1"/>
</dbReference>
<dbReference type="Pfam" id="PF01432">
    <property type="entry name" value="Peptidase_M3"/>
    <property type="match status" value="1"/>
</dbReference>
<dbReference type="InterPro" id="IPR045090">
    <property type="entry name" value="Pept_M3A_M3B"/>
</dbReference>
<dbReference type="GO" id="GO:0006518">
    <property type="term" value="P:peptide metabolic process"/>
    <property type="evidence" value="ECO:0007669"/>
    <property type="project" value="TreeGrafter"/>
</dbReference>
<keyword evidence="13" id="KW-1185">Reference proteome</keyword>
<dbReference type="CDD" id="cd06455">
    <property type="entry name" value="M3A_TOP"/>
    <property type="match status" value="1"/>
</dbReference>
<evidence type="ECO:0000259" key="10">
    <source>
        <dbReference type="Pfam" id="PF01432"/>
    </source>
</evidence>
<dbReference type="InterPro" id="IPR024080">
    <property type="entry name" value="Neurolysin/TOP_N"/>
</dbReference>
<dbReference type="InterPro" id="IPR045666">
    <property type="entry name" value="OpdA_N"/>
</dbReference>
<dbReference type="SUPFAM" id="SSF55486">
    <property type="entry name" value="Metalloproteases ('zincins'), catalytic domain"/>
    <property type="match status" value="1"/>
</dbReference>
<keyword evidence="8 9" id="KW-0482">Metalloprotease</keyword>
<evidence type="ECO:0000256" key="7">
    <source>
        <dbReference type="ARBA" id="ARBA00022833"/>
    </source>
</evidence>
<accession>A0AAV2HE58</accession>
<comment type="similarity">
    <text evidence="2 9">Belongs to the peptidase M3 family.</text>
</comment>
<evidence type="ECO:0000256" key="5">
    <source>
        <dbReference type="ARBA" id="ARBA00022723"/>
    </source>
</evidence>
<dbReference type="AlphaFoldDB" id="A0AAV2HE58"/>
<dbReference type="PANTHER" id="PTHR11804:SF84">
    <property type="entry name" value="SACCHAROLYSIN"/>
    <property type="match status" value="1"/>
</dbReference>
<proteinExistence type="inferred from homology"/>
<evidence type="ECO:0000256" key="1">
    <source>
        <dbReference type="ARBA" id="ARBA00004496"/>
    </source>
</evidence>
<dbReference type="EMBL" id="CAXITT010000067">
    <property type="protein sequence ID" value="CAL1530338.1"/>
    <property type="molecule type" value="Genomic_DNA"/>
</dbReference>
<comment type="cofactor">
    <cofactor evidence="9">
        <name>Zn(2+)</name>
        <dbReference type="ChEBI" id="CHEBI:29105"/>
    </cofactor>
    <text evidence="9">Binds 1 zinc ion.</text>
</comment>
<keyword evidence="7 9" id="KW-0862">Zinc</keyword>
<evidence type="ECO:0000256" key="4">
    <source>
        <dbReference type="ARBA" id="ARBA00022670"/>
    </source>
</evidence>
<dbReference type="Gene3D" id="1.10.1370.10">
    <property type="entry name" value="Neurolysin, domain 3"/>
    <property type="match status" value="1"/>
</dbReference>
<keyword evidence="4 9" id="KW-0645">Protease</keyword>
<feature type="domain" description="Peptidase M3A/M3B catalytic" evidence="10">
    <location>
        <begin position="327"/>
        <end position="775"/>
    </location>
</feature>
<dbReference type="InterPro" id="IPR001567">
    <property type="entry name" value="Pept_M3A_M3B_dom"/>
</dbReference>
<evidence type="ECO:0000259" key="11">
    <source>
        <dbReference type="Pfam" id="PF19310"/>
    </source>
</evidence>
<dbReference type="InterPro" id="IPR024079">
    <property type="entry name" value="MetalloPept_cat_dom_sf"/>
</dbReference>
<organism evidence="12 13">
    <name type="scientific">Lymnaea stagnalis</name>
    <name type="common">Great pond snail</name>
    <name type="synonym">Helix stagnalis</name>
    <dbReference type="NCBI Taxonomy" id="6523"/>
    <lineage>
        <taxon>Eukaryota</taxon>
        <taxon>Metazoa</taxon>
        <taxon>Spiralia</taxon>
        <taxon>Lophotrochozoa</taxon>
        <taxon>Mollusca</taxon>
        <taxon>Gastropoda</taxon>
        <taxon>Heterobranchia</taxon>
        <taxon>Euthyneura</taxon>
        <taxon>Panpulmonata</taxon>
        <taxon>Hygrophila</taxon>
        <taxon>Lymnaeoidea</taxon>
        <taxon>Lymnaeidae</taxon>
        <taxon>Lymnaea</taxon>
    </lineage>
</organism>
<dbReference type="GO" id="GO:0046872">
    <property type="term" value="F:metal ion binding"/>
    <property type="evidence" value="ECO:0007669"/>
    <property type="project" value="UniProtKB-UniRule"/>
</dbReference>
<evidence type="ECO:0000313" key="13">
    <source>
        <dbReference type="Proteomes" id="UP001497497"/>
    </source>
</evidence>
<reference evidence="12 13" key="1">
    <citation type="submission" date="2024-04" db="EMBL/GenBank/DDBJ databases">
        <authorList>
            <consortium name="Genoscope - CEA"/>
            <person name="William W."/>
        </authorList>
    </citation>
    <scope>NUCLEOTIDE SEQUENCE [LARGE SCALE GENOMIC DNA]</scope>
</reference>
<name>A0AAV2HE58_LYMST</name>
<evidence type="ECO:0000256" key="3">
    <source>
        <dbReference type="ARBA" id="ARBA00022490"/>
    </source>
</evidence>
<sequence length="778" mass="89823">MLTSRCLSSYLLNAQVHFWPLQVKLKFQAAHLSCYKLVTRNPSVPLFRHDNHTLTSYKSPAKIYVFKFRTTNGYFSLTQDHCFIFRQYTTGHLRVPVLNPRVYFPSLLNQRCISNMAAKGIKLTWNVTKGQISNDADKLMERIKQVYDSIGALSEEEVTYDNVLKASADSDCWYAVERNNIDFLQHVSPDKELRDESVAIDKKLSEFDVELSMRQDVFESFVAVEKKEEFKTWSPEAQRFVERMIKNGKRNGLHLSKEIQDKIKVIKKRMSDLSIDFSKNLNEENTILEFTEEELVGLPEDFIKSLEKGSEGKLKVSLKYPHYFPCMKKAKNPETRRIMETAFNSRCLKENTPILEELVKLRHEKAQLLGYPTHAHFVLDMRMAKTPETVSEFLASLAEKLKPLKEEEMKIFLTYKKEECEKYGYEFDGEINNWDLRYYMTLVEERKYTVDQQKLKEYFPMSIVTKGLLEIYQELLGLSFTQINTTDVWHEDVTLYNVKDKNTDELLGYFYLDLHPREGKYGHAACFGLQPGCVAPEGERQAAVAAMVANFTKPTADQPSLLTHDEVETYFHEFGHVMHQICAKADFALFSGTHVERDFVEAPSQMLENWVWEKEPLTRMSSHYKDGAAIPDDLLEKLTLSRQANAGVFNLRQITLGTFDQKIHTRSEADTAQIYAETCAEFLGIKATPRTNMAATFGHLGGGYDAQYYGYLWSEVFCMDMFVSRFKKEGIMNPKVGEDYRKYILQPGGSIDAADMLRNFLGREPKQDAFLESKGLHA</sequence>
<dbReference type="FunFam" id="3.40.390.10:FF:000006">
    <property type="entry name" value="Thimet oligopeptidase 1"/>
    <property type="match status" value="1"/>
</dbReference>
<evidence type="ECO:0000256" key="6">
    <source>
        <dbReference type="ARBA" id="ARBA00022801"/>
    </source>
</evidence>
<dbReference type="GO" id="GO:0006508">
    <property type="term" value="P:proteolysis"/>
    <property type="evidence" value="ECO:0007669"/>
    <property type="project" value="UniProtKB-KW"/>
</dbReference>
<keyword evidence="6 9" id="KW-0378">Hydrolase</keyword>
<keyword evidence="5 9" id="KW-0479">Metal-binding</keyword>
<dbReference type="Proteomes" id="UP001497497">
    <property type="component" value="Unassembled WGS sequence"/>
</dbReference>
<dbReference type="PANTHER" id="PTHR11804">
    <property type="entry name" value="PROTEASE M3 THIMET OLIGOPEPTIDASE-RELATED"/>
    <property type="match status" value="1"/>
</dbReference>
<evidence type="ECO:0008006" key="14">
    <source>
        <dbReference type="Google" id="ProtNLM"/>
    </source>
</evidence>